<dbReference type="Proteomes" id="UP001209412">
    <property type="component" value="Unassembled WGS sequence"/>
</dbReference>
<protein>
    <submittedName>
        <fullName evidence="1">DUF6402 family protein</fullName>
    </submittedName>
</protein>
<sequence length="48" mass="5652">MPRSTSRKSVRNRSFRQWQLMHQRGGDFIVYSDYPVIGLNPPIELGFL</sequence>
<proteinExistence type="predicted"/>
<evidence type="ECO:0000313" key="2">
    <source>
        <dbReference type="Proteomes" id="UP001209412"/>
    </source>
</evidence>
<reference evidence="1 2" key="1">
    <citation type="submission" date="2022-11" db="EMBL/GenBank/DDBJ databases">
        <title>PHB producers.</title>
        <authorList>
            <person name="Besaury L."/>
        </authorList>
    </citation>
    <scope>NUCLEOTIDE SEQUENCE [LARGE SCALE GENOMIC DNA]</scope>
    <source>
        <strain evidence="1 2">SEWS6</strain>
    </source>
</reference>
<evidence type="ECO:0000313" key="1">
    <source>
        <dbReference type="EMBL" id="MCX4144787.1"/>
    </source>
</evidence>
<keyword evidence="2" id="KW-1185">Reference proteome</keyword>
<dbReference type="RefSeq" id="WP_266256893.1">
    <property type="nucleotide sequence ID" value="NZ_JAMXWF010000003.1"/>
</dbReference>
<dbReference type="Pfam" id="PF19940">
    <property type="entry name" value="DUF6402"/>
    <property type="match status" value="1"/>
</dbReference>
<accession>A0ABT3U9R5</accession>
<gene>
    <name evidence="1" type="ORF">OSB80_05255</name>
</gene>
<name>A0ABT3U9R5_9BURK</name>
<organism evidence="1 2">
    <name type="scientific">Paraburkholderia madseniana</name>
    <dbReference type="NCBI Taxonomy" id="2599607"/>
    <lineage>
        <taxon>Bacteria</taxon>
        <taxon>Pseudomonadati</taxon>
        <taxon>Pseudomonadota</taxon>
        <taxon>Betaproteobacteria</taxon>
        <taxon>Burkholderiales</taxon>
        <taxon>Burkholderiaceae</taxon>
        <taxon>Paraburkholderia</taxon>
    </lineage>
</organism>
<comment type="caution">
    <text evidence="1">The sequence shown here is derived from an EMBL/GenBank/DDBJ whole genome shotgun (WGS) entry which is preliminary data.</text>
</comment>
<dbReference type="EMBL" id="JAPKHW010000003">
    <property type="protein sequence ID" value="MCX4144787.1"/>
    <property type="molecule type" value="Genomic_DNA"/>
</dbReference>
<dbReference type="InterPro" id="IPR045646">
    <property type="entry name" value="DUF6402"/>
</dbReference>